<accession>A0A5B7GHY7</accession>
<comment type="caution">
    <text evidence="2">The sequence shown here is derived from an EMBL/GenBank/DDBJ whole genome shotgun (WGS) entry which is preliminary data.</text>
</comment>
<feature type="compositionally biased region" description="Basic and acidic residues" evidence="1">
    <location>
        <begin position="49"/>
        <end position="60"/>
    </location>
</feature>
<evidence type="ECO:0000256" key="1">
    <source>
        <dbReference type="SAM" id="MobiDB-lite"/>
    </source>
</evidence>
<feature type="region of interest" description="Disordered" evidence="1">
    <location>
        <begin position="49"/>
        <end position="89"/>
    </location>
</feature>
<protein>
    <submittedName>
        <fullName evidence="2">Uncharacterized protein</fullName>
    </submittedName>
</protein>
<keyword evidence="3" id="KW-1185">Reference proteome</keyword>
<dbReference type="EMBL" id="VSRR010013721">
    <property type="protein sequence ID" value="MPC56134.1"/>
    <property type="molecule type" value="Genomic_DNA"/>
</dbReference>
<dbReference type="Proteomes" id="UP000324222">
    <property type="component" value="Unassembled WGS sequence"/>
</dbReference>
<name>A0A5B7GHY7_PORTR</name>
<reference evidence="2 3" key="1">
    <citation type="submission" date="2019-05" db="EMBL/GenBank/DDBJ databases">
        <title>Another draft genome of Portunus trituberculatus and its Hox gene families provides insights of decapod evolution.</title>
        <authorList>
            <person name="Jeong J.-H."/>
            <person name="Song I."/>
            <person name="Kim S."/>
            <person name="Choi T."/>
            <person name="Kim D."/>
            <person name="Ryu S."/>
            <person name="Kim W."/>
        </authorList>
    </citation>
    <scope>NUCLEOTIDE SEQUENCE [LARGE SCALE GENOMIC DNA]</scope>
    <source>
        <tissue evidence="2">Muscle</tissue>
    </source>
</reference>
<sequence>MCTTKRGVVAKTSLLCMPGRRGLESCTTGPQASGNFSQIKSIMAVKAGEDSGRLLSEPKELSSFSPLTDSQYPPRDMDGQEVEGTRKEE</sequence>
<gene>
    <name evidence="2" type="ORF">E2C01_050087</name>
</gene>
<feature type="compositionally biased region" description="Polar residues" evidence="1">
    <location>
        <begin position="62"/>
        <end position="71"/>
    </location>
</feature>
<organism evidence="2 3">
    <name type="scientific">Portunus trituberculatus</name>
    <name type="common">Swimming crab</name>
    <name type="synonym">Neptunus trituberculatus</name>
    <dbReference type="NCBI Taxonomy" id="210409"/>
    <lineage>
        <taxon>Eukaryota</taxon>
        <taxon>Metazoa</taxon>
        <taxon>Ecdysozoa</taxon>
        <taxon>Arthropoda</taxon>
        <taxon>Crustacea</taxon>
        <taxon>Multicrustacea</taxon>
        <taxon>Malacostraca</taxon>
        <taxon>Eumalacostraca</taxon>
        <taxon>Eucarida</taxon>
        <taxon>Decapoda</taxon>
        <taxon>Pleocyemata</taxon>
        <taxon>Brachyura</taxon>
        <taxon>Eubrachyura</taxon>
        <taxon>Portunoidea</taxon>
        <taxon>Portunidae</taxon>
        <taxon>Portuninae</taxon>
        <taxon>Portunus</taxon>
    </lineage>
</organism>
<feature type="compositionally biased region" description="Basic and acidic residues" evidence="1">
    <location>
        <begin position="75"/>
        <end position="89"/>
    </location>
</feature>
<evidence type="ECO:0000313" key="3">
    <source>
        <dbReference type="Proteomes" id="UP000324222"/>
    </source>
</evidence>
<proteinExistence type="predicted"/>
<dbReference type="AlphaFoldDB" id="A0A5B7GHY7"/>
<evidence type="ECO:0000313" key="2">
    <source>
        <dbReference type="EMBL" id="MPC56134.1"/>
    </source>
</evidence>